<keyword evidence="1" id="KW-0812">Transmembrane</keyword>
<accession>A0AAW0TSI5</accession>
<dbReference type="EMBL" id="JARAKH010000025">
    <property type="protein sequence ID" value="KAK8390266.1"/>
    <property type="molecule type" value="Genomic_DNA"/>
</dbReference>
<dbReference type="Proteomes" id="UP001487740">
    <property type="component" value="Unassembled WGS sequence"/>
</dbReference>
<comment type="caution">
    <text evidence="2">The sequence shown here is derived from an EMBL/GenBank/DDBJ whole genome shotgun (WGS) entry which is preliminary data.</text>
</comment>
<feature type="transmembrane region" description="Helical" evidence="1">
    <location>
        <begin position="6"/>
        <end position="31"/>
    </location>
</feature>
<evidence type="ECO:0000313" key="2">
    <source>
        <dbReference type="EMBL" id="KAK8390266.1"/>
    </source>
</evidence>
<evidence type="ECO:0008006" key="4">
    <source>
        <dbReference type="Google" id="ProtNLM"/>
    </source>
</evidence>
<keyword evidence="1" id="KW-1133">Transmembrane helix</keyword>
<sequence length="78" mass="9081">MGLTLLFLFLLLQRFSILVFFLLVLIFYLVLHHSSPHEQGHTHATLSLSIRCHCNVLFSRDGPRPAPRHLTTRHHRPC</sequence>
<name>A0AAW0TSI5_SCYPA</name>
<gene>
    <name evidence="2" type="ORF">O3P69_010152</name>
</gene>
<keyword evidence="1" id="KW-0472">Membrane</keyword>
<evidence type="ECO:0000256" key="1">
    <source>
        <dbReference type="SAM" id="Phobius"/>
    </source>
</evidence>
<protein>
    <recommendedName>
        <fullName evidence="4">Secreted peptide</fullName>
    </recommendedName>
</protein>
<organism evidence="2 3">
    <name type="scientific">Scylla paramamosain</name>
    <name type="common">Mud crab</name>
    <dbReference type="NCBI Taxonomy" id="85552"/>
    <lineage>
        <taxon>Eukaryota</taxon>
        <taxon>Metazoa</taxon>
        <taxon>Ecdysozoa</taxon>
        <taxon>Arthropoda</taxon>
        <taxon>Crustacea</taxon>
        <taxon>Multicrustacea</taxon>
        <taxon>Malacostraca</taxon>
        <taxon>Eumalacostraca</taxon>
        <taxon>Eucarida</taxon>
        <taxon>Decapoda</taxon>
        <taxon>Pleocyemata</taxon>
        <taxon>Brachyura</taxon>
        <taxon>Eubrachyura</taxon>
        <taxon>Portunoidea</taxon>
        <taxon>Portunidae</taxon>
        <taxon>Portuninae</taxon>
        <taxon>Scylla</taxon>
    </lineage>
</organism>
<proteinExistence type="predicted"/>
<dbReference type="AlphaFoldDB" id="A0AAW0TSI5"/>
<reference evidence="2 3" key="1">
    <citation type="submission" date="2023-03" db="EMBL/GenBank/DDBJ databases">
        <title>High-quality genome of Scylla paramamosain provides insights in environmental adaptation.</title>
        <authorList>
            <person name="Zhang L."/>
        </authorList>
    </citation>
    <scope>NUCLEOTIDE SEQUENCE [LARGE SCALE GENOMIC DNA]</scope>
    <source>
        <strain evidence="2">LZ_2023a</strain>
        <tissue evidence="2">Muscle</tissue>
    </source>
</reference>
<keyword evidence="3" id="KW-1185">Reference proteome</keyword>
<evidence type="ECO:0000313" key="3">
    <source>
        <dbReference type="Proteomes" id="UP001487740"/>
    </source>
</evidence>